<dbReference type="RefSeq" id="WP_137424274.1">
    <property type="nucleotide sequence ID" value="NZ_CP040098.1"/>
</dbReference>
<dbReference type="PANTHER" id="PTHR43801">
    <property type="entry name" value="NUCLEOTIDE-BINDING PROTEIN-RELATED"/>
    <property type="match status" value="1"/>
</dbReference>
<keyword evidence="1" id="KW-0812">Transmembrane</keyword>
<dbReference type="AlphaFoldDB" id="A0A4P8L3B6"/>
<dbReference type="InterPro" id="IPR002829">
    <property type="entry name" value="DUF116"/>
</dbReference>
<feature type="transmembrane region" description="Helical" evidence="1">
    <location>
        <begin position="21"/>
        <end position="47"/>
    </location>
</feature>
<accession>A0A4P8L3B6</accession>
<reference evidence="2 3" key="2">
    <citation type="submission" date="2019-05" db="EMBL/GenBank/DDBJ databases">
        <authorList>
            <person name="Suflita J.M."/>
            <person name="Marks C.R."/>
        </authorList>
    </citation>
    <scope>NUCLEOTIDE SEQUENCE [LARGE SCALE GENOMIC DNA]</scope>
    <source>
        <strain evidence="2 3">ALDC</strain>
    </source>
</reference>
<keyword evidence="3" id="KW-1185">Reference proteome</keyword>
<name>A0A4P8L3B6_9BACT</name>
<feature type="transmembrane region" description="Helical" evidence="1">
    <location>
        <begin position="59"/>
        <end position="83"/>
    </location>
</feature>
<sequence length="270" mass="29344">MPDQVRSEAAGEGTTRFSDKAILIFLLVCTAFAVTAFLVLFFFIPYFGFQGIHPRLPAVFALLTGTAAVAVLAAIFLFIAAALRGRDVPFSRGLRSLAIKGLLPVLVQIGRVFGISRETVQHAFVAVNNQLVMAQVTDGRTPRRILLLIPHCLQYSQCPVKITYNVNNCKRCGKCPITALIEVSERYGVDLAVATGGTIARRIVVEKRPDLIVAVACERDLVSGIRDTTPLPVYGIFNQRPNGPCLDTRVSMDQVVAVLESVKAGRRSSS</sequence>
<dbReference type="Pfam" id="PF01976">
    <property type="entry name" value="DUF116"/>
    <property type="match status" value="1"/>
</dbReference>
<dbReference type="EMBL" id="CP040098">
    <property type="protein sequence ID" value="QCQ22254.1"/>
    <property type="molecule type" value="Genomic_DNA"/>
</dbReference>
<evidence type="ECO:0000256" key="1">
    <source>
        <dbReference type="SAM" id="Phobius"/>
    </source>
</evidence>
<organism evidence="2 3">
    <name type="scientific">Desulfoglaeba alkanexedens ALDC</name>
    <dbReference type="NCBI Taxonomy" id="980445"/>
    <lineage>
        <taxon>Bacteria</taxon>
        <taxon>Pseudomonadati</taxon>
        <taxon>Thermodesulfobacteriota</taxon>
        <taxon>Syntrophobacteria</taxon>
        <taxon>Syntrophobacterales</taxon>
        <taxon>Syntrophobacteraceae</taxon>
        <taxon>Desulfoglaeba</taxon>
    </lineage>
</organism>
<protein>
    <submittedName>
        <fullName evidence="2">DUF116 domain-containing protein</fullName>
    </submittedName>
</protein>
<dbReference type="OrthoDB" id="9787348at2"/>
<gene>
    <name evidence="2" type="ORF">FDQ92_08830</name>
</gene>
<proteinExistence type="predicted"/>
<evidence type="ECO:0000313" key="2">
    <source>
        <dbReference type="EMBL" id="QCQ22254.1"/>
    </source>
</evidence>
<reference evidence="2 3" key="1">
    <citation type="submission" date="2019-05" db="EMBL/GenBank/DDBJ databases">
        <title>The Complete Genome Sequence of the n-alkane-degrading Desulfoglaeba alkanexedens ALDC reveals multiple alkylsuccinate synthase gene clusters.</title>
        <authorList>
            <person name="Callaghan A.V."/>
            <person name="Davidova I.A."/>
            <person name="Duncan K.E."/>
            <person name="Morris B."/>
            <person name="McInerney M.J."/>
        </authorList>
    </citation>
    <scope>NUCLEOTIDE SEQUENCE [LARGE SCALE GENOMIC DNA]</scope>
    <source>
        <strain evidence="2 3">ALDC</strain>
    </source>
</reference>
<keyword evidence="1" id="KW-1133">Transmembrane helix</keyword>
<dbReference type="KEGG" id="dax:FDQ92_08830"/>
<dbReference type="Proteomes" id="UP000298602">
    <property type="component" value="Chromosome"/>
</dbReference>
<evidence type="ECO:0000313" key="3">
    <source>
        <dbReference type="Proteomes" id="UP000298602"/>
    </source>
</evidence>
<dbReference type="PANTHER" id="PTHR43801:SF1">
    <property type="entry name" value="POLYPRENYL SYNTHETASE"/>
    <property type="match status" value="1"/>
</dbReference>
<keyword evidence="1" id="KW-0472">Membrane</keyword>